<evidence type="ECO:0000256" key="3">
    <source>
        <dbReference type="ARBA" id="ARBA00022481"/>
    </source>
</evidence>
<feature type="transmembrane region" description="Helical" evidence="6">
    <location>
        <begin position="7"/>
        <end position="28"/>
    </location>
</feature>
<dbReference type="InterPro" id="IPR000983">
    <property type="entry name" value="Bac_GSPG_pilin"/>
</dbReference>
<keyword evidence="6" id="KW-0472">Membrane</keyword>
<dbReference type="Gene3D" id="3.30.700.10">
    <property type="entry name" value="Glycoprotein, Type 4 Pilin"/>
    <property type="match status" value="1"/>
</dbReference>
<keyword evidence="4" id="KW-1015">Disulfide bond</keyword>
<keyword evidence="6" id="KW-0812">Transmembrane</keyword>
<evidence type="ECO:0000256" key="5">
    <source>
        <dbReference type="RuleBase" id="RU000389"/>
    </source>
</evidence>
<dbReference type="Pfam" id="PF00114">
    <property type="entry name" value="Pilin"/>
    <property type="match status" value="1"/>
</dbReference>
<evidence type="ECO:0000256" key="2">
    <source>
        <dbReference type="ARBA" id="ARBA00011156"/>
    </source>
</evidence>
<dbReference type="EMBL" id="MEIV01000051">
    <property type="protein sequence ID" value="PIT62446.1"/>
    <property type="molecule type" value="Genomic_DNA"/>
</dbReference>
<dbReference type="PROSITE" id="PS00409">
    <property type="entry name" value="PROKAR_NTER_METHYL"/>
    <property type="match status" value="1"/>
</dbReference>
<dbReference type="InterPro" id="IPR012902">
    <property type="entry name" value="N_methyl_site"/>
</dbReference>
<keyword evidence="6" id="KW-1133">Transmembrane helix</keyword>
<protein>
    <submittedName>
        <fullName evidence="7">Prepilin-type N-terminal cleavage/methylation domain-containing protein</fullName>
    </submittedName>
</protein>
<dbReference type="InterPro" id="IPR001082">
    <property type="entry name" value="Pilin"/>
</dbReference>
<evidence type="ECO:0000256" key="4">
    <source>
        <dbReference type="ARBA" id="ARBA00023157"/>
    </source>
</evidence>
<evidence type="ECO:0000313" key="7">
    <source>
        <dbReference type="EMBL" id="PIT62446.1"/>
    </source>
</evidence>
<dbReference type="GO" id="GO:0007155">
    <property type="term" value="P:cell adhesion"/>
    <property type="evidence" value="ECO:0007669"/>
    <property type="project" value="InterPro"/>
</dbReference>
<dbReference type="AlphaFoldDB" id="A0A2N9Y479"/>
<dbReference type="GO" id="GO:0015627">
    <property type="term" value="C:type II protein secretion system complex"/>
    <property type="evidence" value="ECO:0007669"/>
    <property type="project" value="InterPro"/>
</dbReference>
<dbReference type="PANTHER" id="PTHR30093">
    <property type="entry name" value="GENERAL SECRETION PATHWAY PROTEIN G"/>
    <property type="match status" value="1"/>
</dbReference>
<dbReference type="SUPFAM" id="SSF54523">
    <property type="entry name" value="Pili subunits"/>
    <property type="match status" value="1"/>
</dbReference>
<dbReference type="PRINTS" id="PR00813">
    <property type="entry name" value="BCTERIALGSPG"/>
</dbReference>
<comment type="caution">
    <text evidence="7">The sequence shown here is derived from an EMBL/GenBank/DDBJ whole genome shotgun (WGS) entry which is preliminary data.</text>
</comment>
<keyword evidence="3" id="KW-0488">Methylation</keyword>
<gene>
    <name evidence="7" type="ORF">BHC47_04975</name>
</gene>
<sequence>MKSLQKGFTLIELMIVIAIIGILAAIAIPQYQNYIARSQVSRVVSEVGSLKTPVETCMLDGKTTLGQEVNTCQLGATGSNLLEGPVQDGGTAIPVNTGVPQVDIKADNTATIVGKFGNNAAAVLQNKTVTWTRNSGGSWNCTTNVPAKFAATGCPTA</sequence>
<evidence type="ECO:0000256" key="1">
    <source>
        <dbReference type="ARBA" id="ARBA00005233"/>
    </source>
</evidence>
<comment type="subunit">
    <text evidence="2">The pili are polar flexible filaments of about 5.4 nanometers diameter and 2.5 micrometers average length; they consist of only a single polypeptide chain arranged in a helical configuration of five subunits per turn in the assembled pilus.</text>
</comment>
<keyword evidence="5" id="KW-0281">Fimbrium</keyword>
<name>A0A2N9Y479_9NEIS</name>
<dbReference type="NCBIfam" id="TIGR02532">
    <property type="entry name" value="IV_pilin_GFxxxE"/>
    <property type="match status" value="1"/>
</dbReference>
<dbReference type="Proteomes" id="UP000231094">
    <property type="component" value="Unassembled WGS sequence"/>
</dbReference>
<dbReference type="RefSeq" id="WP_100116774.1">
    <property type="nucleotide sequence ID" value="NZ_MEIV01000051.1"/>
</dbReference>
<dbReference type="GO" id="GO:0015628">
    <property type="term" value="P:protein secretion by the type II secretion system"/>
    <property type="evidence" value="ECO:0007669"/>
    <property type="project" value="InterPro"/>
</dbReference>
<reference evidence="7 8" key="1">
    <citation type="journal article" date="2017" name="MBio">
        <title>Type VI secretion-mediated competition in the bee gut microbiome.</title>
        <authorList>
            <person name="Steele M.I."/>
            <person name="Kwong W.K."/>
            <person name="Powell J.E."/>
            <person name="Whiteley M."/>
            <person name="Moran N.A."/>
        </authorList>
    </citation>
    <scope>NUCLEOTIDE SEQUENCE [LARGE SCALE GENOMIC DNA]</scope>
    <source>
        <strain evidence="7 8">PEB0171</strain>
    </source>
</reference>
<organism evidence="7 8">
    <name type="scientific">Snodgrassella alvi</name>
    <dbReference type="NCBI Taxonomy" id="1196083"/>
    <lineage>
        <taxon>Bacteria</taxon>
        <taxon>Pseudomonadati</taxon>
        <taxon>Pseudomonadota</taxon>
        <taxon>Betaproteobacteria</taxon>
        <taxon>Neisseriales</taxon>
        <taxon>Neisseriaceae</taxon>
        <taxon>Snodgrassella</taxon>
    </lineage>
</organism>
<evidence type="ECO:0000256" key="6">
    <source>
        <dbReference type="SAM" id="Phobius"/>
    </source>
</evidence>
<accession>A0A2N9Y479</accession>
<dbReference type="InterPro" id="IPR045584">
    <property type="entry name" value="Pilin-like"/>
</dbReference>
<comment type="similarity">
    <text evidence="1 5">Belongs to the N-Me-Phe pilin family.</text>
</comment>
<dbReference type="GO" id="GO:0009289">
    <property type="term" value="C:pilus"/>
    <property type="evidence" value="ECO:0007669"/>
    <property type="project" value="InterPro"/>
</dbReference>
<dbReference type="PANTHER" id="PTHR30093:SF34">
    <property type="entry name" value="PREPILIN PEPTIDASE-DEPENDENT PROTEIN D"/>
    <property type="match status" value="1"/>
</dbReference>
<dbReference type="Pfam" id="PF07963">
    <property type="entry name" value="N_methyl"/>
    <property type="match status" value="1"/>
</dbReference>
<evidence type="ECO:0000313" key="8">
    <source>
        <dbReference type="Proteomes" id="UP000231094"/>
    </source>
</evidence>
<proteinExistence type="inferred from homology"/>